<feature type="transmembrane region" description="Helical" evidence="15">
    <location>
        <begin position="12"/>
        <end position="33"/>
    </location>
</feature>
<evidence type="ECO:0000313" key="17">
    <source>
        <dbReference type="Proteomes" id="UP000054559"/>
    </source>
</evidence>
<dbReference type="STRING" id="454286.A0A0J8QHS8"/>
<keyword evidence="12" id="KW-0106">Calcium</keyword>
<dbReference type="InterPro" id="IPR036026">
    <property type="entry name" value="Seven-hairpin_glycosidases"/>
</dbReference>
<dbReference type="OrthoDB" id="8118055at2759"/>
<accession>A0A0J8QHS8</accession>
<comment type="catalytic activity">
    <reaction evidence="10">
        <text>N(4)-(alpha-D-Man-(1-&gt;2)-alpha-D-Man-(1-&gt;2)-alpha-D-Man-(1-&gt;3)-[alpha-D-Man-(1-&gt;2)-alpha-D-Man-(1-&gt;3)-[alpha-D-Man-(1-&gt;2)-alpha-D-Man-(1-&gt;6)]-alpha-D-Man-(1-&gt;6)]-beta-D-Man-(1-&gt;4)-beta-D-GlcNAc-(1-&gt;4)-beta-D-GlcNAc)-L-asparaginyl-[protein] (N-glucan mannose isomer 9A1,2,3B1,2,3) + 4 H2O = N(4)-(alpha-D-Man-(1-&gt;3)-[alpha-D-Man-(1-&gt;3)-[alpha-D-Man-(1-&gt;6)]-alpha-D-Man-(1-&gt;6)]-beta-D-Man-(1-&gt;4)-beta-D-GlcNAc-(1-&gt;4)-beta-D-GlcNAc)-L-asparaginyl-[protein] (N-glucan mannose isomer 5A1,2) + 4 beta-D-mannose</text>
        <dbReference type="Rhea" id="RHEA:56008"/>
        <dbReference type="Rhea" id="RHEA-COMP:14356"/>
        <dbReference type="Rhea" id="RHEA-COMP:14367"/>
        <dbReference type="ChEBI" id="CHEBI:15377"/>
        <dbReference type="ChEBI" id="CHEBI:28563"/>
        <dbReference type="ChEBI" id="CHEBI:59087"/>
        <dbReference type="ChEBI" id="CHEBI:139493"/>
        <dbReference type="EC" id="3.2.1.113"/>
    </reaction>
</comment>
<evidence type="ECO:0000256" key="11">
    <source>
        <dbReference type="PIRSR" id="PIRSR601382-1"/>
    </source>
</evidence>
<keyword evidence="6 13" id="KW-1015">Disulfide bond</keyword>
<evidence type="ECO:0000256" key="3">
    <source>
        <dbReference type="ARBA" id="ARBA00007658"/>
    </source>
</evidence>
<keyword evidence="5 14" id="KW-0378">Hydrolase</keyword>
<dbReference type="GO" id="GO:0016020">
    <property type="term" value="C:membrane"/>
    <property type="evidence" value="ECO:0007669"/>
    <property type="project" value="InterPro"/>
</dbReference>
<evidence type="ECO:0000256" key="10">
    <source>
        <dbReference type="ARBA" id="ARBA00048605"/>
    </source>
</evidence>
<keyword evidence="8 14" id="KW-0326">Glycosidase</keyword>
<evidence type="ECO:0000256" key="1">
    <source>
        <dbReference type="ARBA" id="ARBA00001913"/>
    </source>
</evidence>
<evidence type="ECO:0000256" key="6">
    <source>
        <dbReference type="ARBA" id="ARBA00023157"/>
    </source>
</evidence>
<keyword evidence="15" id="KW-1133">Transmembrane helix</keyword>
<evidence type="ECO:0000256" key="13">
    <source>
        <dbReference type="PIRSR" id="PIRSR601382-3"/>
    </source>
</evidence>
<feature type="active site" evidence="11">
    <location>
        <position position="470"/>
    </location>
</feature>
<evidence type="ECO:0000256" key="2">
    <source>
        <dbReference type="ARBA" id="ARBA00004922"/>
    </source>
</evidence>
<dbReference type="Proteomes" id="UP000054559">
    <property type="component" value="Unassembled WGS sequence"/>
</dbReference>
<dbReference type="UniPathway" id="UPA00378"/>
<evidence type="ECO:0000256" key="8">
    <source>
        <dbReference type="ARBA" id="ARBA00023295"/>
    </source>
</evidence>
<comment type="similarity">
    <text evidence="3 14">Belongs to the glycosyl hydrolase 47 family.</text>
</comment>
<dbReference type="GO" id="GO:0005783">
    <property type="term" value="C:endoplasmic reticulum"/>
    <property type="evidence" value="ECO:0007669"/>
    <property type="project" value="TreeGrafter"/>
</dbReference>
<feature type="active site" description="Proton donor" evidence="11">
    <location>
        <position position="436"/>
    </location>
</feature>
<gene>
    <name evidence="16" type="ORF">CISG_00355</name>
</gene>
<dbReference type="PANTHER" id="PTHR11742">
    <property type="entry name" value="MANNOSYL-OLIGOSACCHARIDE ALPHA-1,2-MANNOSIDASE-RELATED"/>
    <property type="match status" value="1"/>
</dbReference>
<dbReference type="FunFam" id="1.50.10.10:FF:000047">
    <property type="entry name" value="Mannosyl-oligosaccharide alpha-1,2-mannosidase"/>
    <property type="match status" value="1"/>
</dbReference>
<dbReference type="InterPro" id="IPR001382">
    <property type="entry name" value="Glyco_hydro_47"/>
</dbReference>
<dbReference type="Pfam" id="PF01532">
    <property type="entry name" value="Glyco_hydro_47"/>
    <property type="match status" value="1"/>
</dbReference>
<evidence type="ECO:0000256" key="14">
    <source>
        <dbReference type="RuleBase" id="RU361193"/>
    </source>
</evidence>
<proteinExistence type="inferred from homology"/>
<keyword evidence="12" id="KW-0479">Metal-binding</keyword>
<dbReference type="GO" id="GO:0005975">
    <property type="term" value="P:carbohydrate metabolic process"/>
    <property type="evidence" value="ECO:0007669"/>
    <property type="project" value="InterPro"/>
</dbReference>
<dbReference type="AlphaFoldDB" id="A0A0J8QHS8"/>
<sequence>MRIFSSPPGQGYICLAESLVIYCTPYISIYSLLFRRTYGVRSRSFEEGKKQKKIIIIKMKGSPVLAVCAAALTLIPSVVALPMIDKHLPSSIGQSSYKTSRERAEAVKDAFRFAWNGYLEHAFPNDELHPVSNTPGNSRNGWGASAVDALSTAIIMDMPDVVEKILDHISNIDYSQTDTMCSLFETTIRYLGGMISAYDLHERTWFTSCVGCIAPAQKATTVPWSNTDFAFDTKTGIPANELNITDKSTDGSTTNGLATTGTLVLEWTRLSDITGDPEYGRLAQKGESYLLNPQPSSSEPFPGLVGRTIDIETGLFRDDYVSWGGGSDSFYEYLIKMYVYDKDRFGKYKERWVTAAESTIKHLKSSPSTRKDLTFVATYSGGRLGLNSGHLTCFDGGNFLLGGQILDRDDFTKFGLELVEGCYATYAATATKIGPEGFGWDDTKVPEAQAEFYKEAGFYITTSYYNLRPEVIESIYYAYRMTKDPKYQEWAWDAFVAINATTRTSTGFTAIGDVNTPDGGRKYDNQESFLFAEVMKYSYLIHSPEADWQVAGPGGTNAYVFNTEAHPVKVFSRGC</sequence>
<keyword evidence="4" id="KW-0732">Signal</keyword>
<protein>
    <recommendedName>
        <fullName evidence="14">alpha-1,2-Mannosidase</fullName>
        <ecNumber evidence="14">3.2.1.-</ecNumber>
    </recommendedName>
</protein>
<comment type="pathway">
    <text evidence="2">Protein modification; protein glycosylation.</text>
</comment>
<keyword evidence="15" id="KW-0472">Membrane</keyword>
<dbReference type="InterPro" id="IPR012341">
    <property type="entry name" value="6hp_glycosidase-like_sf"/>
</dbReference>
<dbReference type="GO" id="GO:0005509">
    <property type="term" value="F:calcium ion binding"/>
    <property type="evidence" value="ECO:0007669"/>
    <property type="project" value="InterPro"/>
</dbReference>
<dbReference type="EC" id="3.2.1.-" evidence="14"/>
<comment type="catalytic activity">
    <reaction evidence="9">
        <text>N(4)-(alpha-D-Man-(1-&gt;2)-alpha-D-Man-(1-&gt;2)-alpha-D-Man-(1-&gt;3)-[alpha-D-Man-(1-&gt;3)-[alpha-D-Man-(1-&gt;2)-alpha-D-Man-(1-&gt;6)]-alpha-D-Man-(1-&gt;6)]-beta-D-Man-(1-&gt;4)-beta-D-GlcNAc-(1-&gt;4)-beta-D-GlcNAc)-L-asparaginyl-[protein] (N-glucan mannose isomer 8A1,2,3B1,3) + 3 H2O = N(4)-(alpha-D-Man-(1-&gt;3)-[alpha-D-Man-(1-&gt;3)-[alpha-D-Man-(1-&gt;6)]-alpha-D-Man-(1-&gt;6)]-beta-D-Man-(1-&gt;4)-beta-D-GlcNAc-(1-&gt;4)-beta-D-GlcNAc)-L-asparaginyl-[protein] (N-glucan mannose isomer 5A1,2) + 3 beta-D-mannose</text>
        <dbReference type="Rhea" id="RHEA:56028"/>
        <dbReference type="Rhea" id="RHEA-COMP:14358"/>
        <dbReference type="Rhea" id="RHEA-COMP:14367"/>
        <dbReference type="ChEBI" id="CHEBI:15377"/>
        <dbReference type="ChEBI" id="CHEBI:28563"/>
        <dbReference type="ChEBI" id="CHEBI:59087"/>
        <dbReference type="ChEBI" id="CHEBI:60628"/>
        <dbReference type="EC" id="3.2.1.113"/>
    </reaction>
</comment>
<feature type="disulfide bond" evidence="13">
    <location>
        <begin position="393"/>
        <end position="422"/>
    </location>
</feature>
<keyword evidence="15" id="KW-0812">Transmembrane</keyword>
<dbReference type="GO" id="GO:0036503">
    <property type="term" value="P:ERAD pathway"/>
    <property type="evidence" value="ECO:0007669"/>
    <property type="project" value="UniProtKB-ARBA"/>
</dbReference>
<evidence type="ECO:0000313" key="16">
    <source>
        <dbReference type="EMBL" id="KMU72046.1"/>
    </source>
</evidence>
<reference evidence="17" key="1">
    <citation type="journal article" date="2010" name="Genome Res.">
        <title>Population genomic sequencing of Coccidioides fungi reveals recent hybridization and transposon control.</title>
        <authorList>
            <person name="Neafsey D.E."/>
            <person name="Barker B.M."/>
            <person name="Sharpton T.J."/>
            <person name="Stajich J.E."/>
            <person name="Park D.J."/>
            <person name="Whiston E."/>
            <person name="Hung C.-Y."/>
            <person name="McMahan C."/>
            <person name="White J."/>
            <person name="Sykes S."/>
            <person name="Heiman D."/>
            <person name="Young S."/>
            <person name="Zeng Q."/>
            <person name="Abouelleil A."/>
            <person name="Aftuck L."/>
            <person name="Bessette D."/>
            <person name="Brown A."/>
            <person name="FitzGerald M."/>
            <person name="Lui A."/>
            <person name="Macdonald J.P."/>
            <person name="Priest M."/>
            <person name="Orbach M.J."/>
            <person name="Galgiani J.N."/>
            <person name="Kirkland T.N."/>
            <person name="Cole G.T."/>
            <person name="Birren B.W."/>
            <person name="Henn M.R."/>
            <person name="Taylor J.W."/>
            <person name="Rounsley S.D."/>
        </authorList>
    </citation>
    <scope>NUCLEOTIDE SEQUENCE [LARGE SCALE GENOMIC DNA]</scope>
    <source>
        <strain evidence="17">RMSCC 3703</strain>
    </source>
</reference>
<dbReference type="GO" id="GO:0004571">
    <property type="term" value="F:mannosyl-oligosaccharide 1,2-alpha-mannosidase activity"/>
    <property type="evidence" value="ECO:0007669"/>
    <property type="project" value="UniProtKB-EC"/>
</dbReference>
<organism evidence="16 17">
    <name type="scientific">Coccidioides immitis RMSCC 3703</name>
    <dbReference type="NCBI Taxonomy" id="454286"/>
    <lineage>
        <taxon>Eukaryota</taxon>
        <taxon>Fungi</taxon>
        <taxon>Dikarya</taxon>
        <taxon>Ascomycota</taxon>
        <taxon>Pezizomycotina</taxon>
        <taxon>Eurotiomycetes</taxon>
        <taxon>Eurotiomycetidae</taxon>
        <taxon>Onygenales</taxon>
        <taxon>Onygenaceae</taxon>
        <taxon>Coccidioides</taxon>
    </lineage>
</organism>
<dbReference type="InterPro" id="IPR050749">
    <property type="entry name" value="Glycosyl_Hydrolase_47"/>
</dbReference>
<dbReference type="PANTHER" id="PTHR11742:SF101">
    <property type="entry name" value="MANNOSYL-OLIGOSACCHARIDE ALPHA-1,2-MANNOSIDASE 1B"/>
    <property type="match status" value="1"/>
</dbReference>
<evidence type="ECO:0000256" key="5">
    <source>
        <dbReference type="ARBA" id="ARBA00022801"/>
    </source>
</evidence>
<feature type="transmembrane region" description="Helical" evidence="15">
    <location>
        <begin position="62"/>
        <end position="84"/>
    </location>
</feature>
<comment type="cofactor">
    <cofactor evidence="1 12">
        <name>Ca(2+)</name>
        <dbReference type="ChEBI" id="CHEBI:29108"/>
    </cofactor>
</comment>
<name>A0A0J8QHS8_COCIT</name>
<dbReference type="PRINTS" id="PR00747">
    <property type="entry name" value="GLYHDRLASE47"/>
</dbReference>
<dbReference type="SUPFAM" id="SSF48225">
    <property type="entry name" value="Seven-hairpin glycosidases"/>
    <property type="match status" value="1"/>
</dbReference>
<dbReference type="Gene3D" id="1.50.10.10">
    <property type="match status" value="1"/>
</dbReference>
<evidence type="ECO:0000256" key="15">
    <source>
        <dbReference type="SAM" id="Phobius"/>
    </source>
</evidence>
<evidence type="ECO:0000256" key="9">
    <source>
        <dbReference type="ARBA" id="ARBA00047669"/>
    </source>
</evidence>
<evidence type="ECO:0000256" key="4">
    <source>
        <dbReference type="ARBA" id="ARBA00022729"/>
    </source>
</evidence>
<dbReference type="EMBL" id="DS268118">
    <property type="protein sequence ID" value="KMU72046.1"/>
    <property type="molecule type" value="Genomic_DNA"/>
</dbReference>
<feature type="binding site" evidence="12">
    <location>
        <position position="563"/>
    </location>
    <ligand>
        <name>Ca(2+)</name>
        <dbReference type="ChEBI" id="CHEBI:29108"/>
    </ligand>
</feature>
<feature type="active site" evidence="11">
    <location>
        <position position="328"/>
    </location>
</feature>
<evidence type="ECO:0000256" key="12">
    <source>
        <dbReference type="PIRSR" id="PIRSR601382-2"/>
    </source>
</evidence>
<feature type="active site" description="Proton donor" evidence="11">
    <location>
        <position position="185"/>
    </location>
</feature>
<keyword evidence="7" id="KW-0325">Glycoprotein</keyword>
<evidence type="ECO:0000256" key="7">
    <source>
        <dbReference type="ARBA" id="ARBA00023180"/>
    </source>
</evidence>